<dbReference type="SMART" id="SM00829">
    <property type="entry name" value="PKS_ER"/>
    <property type="match status" value="1"/>
</dbReference>
<dbReference type="CDD" id="cd08276">
    <property type="entry name" value="MDR7"/>
    <property type="match status" value="1"/>
</dbReference>
<dbReference type="Proteomes" id="UP000241462">
    <property type="component" value="Unassembled WGS sequence"/>
</dbReference>
<feature type="domain" description="Enoyl reductase (ER)" evidence="1">
    <location>
        <begin position="1"/>
        <end position="320"/>
    </location>
</feature>
<feature type="non-terminal residue" evidence="2">
    <location>
        <position position="322"/>
    </location>
</feature>
<dbReference type="InterPro" id="IPR011032">
    <property type="entry name" value="GroES-like_sf"/>
</dbReference>
<reference evidence="2 3" key="1">
    <citation type="journal article" date="2018" name="Mycol. Prog.">
        <title>Coniella lustricola, a new species from submerged detritus.</title>
        <authorList>
            <person name="Raudabaugh D.B."/>
            <person name="Iturriaga T."/>
            <person name="Carver A."/>
            <person name="Mondo S."/>
            <person name="Pangilinan J."/>
            <person name="Lipzen A."/>
            <person name="He G."/>
            <person name="Amirebrahimi M."/>
            <person name="Grigoriev I.V."/>
            <person name="Miller A.N."/>
        </authorList>
    </citation>
    <scope>NUCLEOTIDE SEQUENCE [LARGE SCALE GENOMIC DNA]</scope>
    <source>
        <strain evidence="2 3">B22-T-1</strain>
    </source>
</reference>
<dbReference type="PANTHER" id="PTHR45033">
    <property type="match status" value="1"/>
</dbReference>
<name>A0A2T3A414_9PEZI</name>
<dbReference type="InterPro" id="IPR013154">
    <property type="entry name" value="ADH-like_N"/>
</dbReference>
<dbReference type="Gene3D" id="3.40.50.720">
    <property type="entry name" value="NAD(P)-binding Rossmann-like Domain"/>
    <property type="match status" value="1"/>
</dbReference>
<dbReference type="SUPFAM" id="SSF51735">
    <property type="entry name" value="NAD(P)-binding Rossmann-fold domains"/>
    <property type="match status" value="1"/>
</dbReference>
<dbReference type="InterPro" id="IPR020843">
    <property type="entry name" value="ER"/>
</dbReference>
<dbReference type="SUPFAM" id="SSF50129">
    <property type="entry name" value="GroES-like"/>
    <property type="match status" value="1"/>
</dbReference>
<evidence type="ECO:0000313" key="3">
    <source>
        <dbReference type="Proteomes" id="UP000241462"/>
    </source>
</evidence>
<dbReference type="EMBL" id="KZ678477">
    <property type="protein sequence ID" value="PSR82446.1"/>
    <property type="molecule type" value="Genomic_DNA"/>
</dbReference>
<dbReference type="Pfam" id="PF00107">
    <property type="entry name" value="ADH_zinc_N"/>
    <property type="match status" value="1"/>
</dbReference>
<accession>A0A2T3A414</accession>
<dbReference type="InterPro" id="IPR052711">
    <property type="entry name" value="Zinc_ADH-like"/>
</dbReference>
<proteinExistence type="predicted"/>
<dbReference type="GO" id="GO:0016491">
    <property type="term" value="F:oxidoreductase activity"/>
    <property type="evidence" value="ECO:0007669"/>
    <property type="project" value="InterPro"/>
</dbReference>
<keyword evidence="3" id="KW-1185">Reference proteome</keyword>
<dbReference type="Gene3D" id="3.90.180.10">
    <property type="entry name" value="Medium-chain alcohol dehydrogenases, catalytic domain"/>
    <property type="match status" value="1"/>
</dbReference>
<dbReference type="InterPro" id="IPR036291">
    <property type="entry name" value="NAD(P)-bd_dom_sf"/>
</dbReference>
<dbReference type="InterPro" id="IPR013149">
    <property type="entry name" value="ADH-like_C"/>
</dbReference>
<dbReference type="Pfam" id="PF08240">
    <property type="entry name" value="ADH_N"/>
    <property type="match status" value="1"/>
</dbReference>
<dbReference type="OrthoDB" id="9930022at2759"/>
<dbReference type="STRING" id="2025994.A0A2T3A414"/>
<evidence type="ECO:0000313" key="2">
    <source>
        <dbReference type="EMBL" id="PSR82446.1"/>
    </source>
</evidence>
<organism evidence="2 3">
    <name type="scientific">Coniella lustricola</name>
    <dbReference type="NCBI Taxonomy" id="2025994"/>
    <lineage>
        <taxon>Eukaryota</taxon>
        <taxon>Fungi</taxon>
        <taxon>Dikarya</taxon>
        <taxon>Ascomycota</taxon>
        <taxon>Pezizomycotina</taxon>
        <taxon>Sordariomycetes</taxon>
        <taxon>Sordariomycetidae</taxon>
        <taxon>Diaporthales</taxon>
        <taxon>Schizoparmaceae</taxon>
        <taxon>Coniella</taxon>
    </lineage>
</organism>
<gene>
    <name evidence="2" type="ORF">BD289DRAFT_335566</name>
</gene>
<protein>
    <recommendedName>
        <fullName evidence="1">Enoyl reductase (ER) domain-containing protein</fullName>
    </recommendedName>
</protein>
<sequence>VLVDMHAASLNYRDIAISKGKVPGAIPLAAAPDIVPGSDGAGVVIAVGSAVDTTTSPWLKPGSKVVMHMVRGKDNEYMPMMQDISDGLGQQLDGTLCRQGVFHHSCLVPMPQHLSFAEAATLTCSGLTAWNALFGAPGREVKEGDWVLVQGTGGVSIAALQMAVAAGATVIAITSTDSRAEQMHALGAKHVINYKTQTNWGAVAKSLTPDQRGVDHVVDVVGVKTFAQDLAAIRTHGLVTVAGMLGGADDNDPGMMSTLWHLATYRGILLGSRQMFLDMNAFLEAKKVKLALDGVVFNLEDALGAFERLQRWEHFSKVVIKM</sequence>
<dbReference type="AlphaFoldDB" id="A0A2T3A414"/>
<evidence type="ECO:0000259" key="1">
    <source>
        <dbReference type="SMART" id="SM00829"/>
    </source>
</evidence>
<feature type="non-terminal residue" evidence="2">
    <location>
        <position position="1"/>
    </location>
</feature>
<dbReference type="PANTHER" id="PTHR45033:SF2">
    <property type="entry name" value="ZINC-TYPE ALCOHOL DEHYDROGENASE-LIKE PROTEIN C1773.06C"/>
    <property type="match status" value="1"/>
</dbReference>
<dbReference type="InParanoid" id="A0A2T3A414"/>